<evidence type="ECO:0000256" key="1">
    <source>
        <dbReference type="SAM" id="Phobius"/>
    </source>
</evidence>
<keyword evidence="3" id="KW-1185">Reference proteome</keyword>
<protein>
    <submittedName>
        <fullName evidence="2">Uncharacterized protein</fullName>
    </submittedName>
</protein>
<keyword evidence="1" id="KW-0472">Membrane</keyword>
<evidence type="ECO:0000313" key="2">
    <source>
        <dbReference type="EMBL" id="KAF6034766.1"/>
    </source>
</evidence>
<sequence length="346" mass="40432">MKAVRLKQIAFIATLGFTAIWFRFLFSSRNLYIEANTSTAHKIDTHEENLKHMTSSSTTTEAAPLKKPPELVLPIFNNQFHVLVMLSVFNGKRWPKYDEFTDQDLVDRDKEYLSTLRANLENKVVKEVHLFYTEDDDLKLVKSQNFSSLHKLRPVKWHRRLHMADFFLYASKNLVNKSVIAINGDIYTEKLRDERVMFSLTRHNIIRDGKKCTPLNLCTESYYRASHDTHVFRLAEPLNETIILDKLDYPINMWGAENAMHWTFKFALNYTIRNPCKILVTHHNHCSKVHGPSLEQVKKNKYSIYYLPNKGWTRDKVLDSYSPFEEFLAYGKEVKSSPPHTSPANS</sequence>
<organism evidence="2 3">
    <name type="scientific">Bugula neritina</name>
    <name type="common">Brown bryozoan</name>
    <name type="synonym">Sertularia neritina</name>
    <dbReference type="NCBI Taxonomy" id="10212"/>
    <lineage>
        <taxon>Eukaryota</taxon>
        <taxon>Metazoa</taxon>
        <taxon>Spiralia</taxon>
        <taxon>Lophotrochozoa</taxon>
        <taxon>Bryozoa</taxon>
        <taxon>Gymnolaemata</taxon>
        <taxon>Cheilostomatida</taxon>
        <taxon>Flustrina</taxon>
        <taxon>Buguloidea</taxon>
        <taxon>Bugulidae</taxon>
        <taxon>Bugula</taxon>
    </lineage>
</organism>
<dbReference type="OrthoDB" id="5977719at2759"/>
<gene>
    <name evidence="2" type="ORF">EB796_006939</name>
</gene>
<evidence type="ECO:0000313" key="3">
    <source>
        <dbReference type="Proteomes" id="UP000593567"/>
    </source>
</evidence>
<feature type="transmembrane region" description="Helical" evidence="1">
    <location>
        <begin position="9"/>
        <end position="26"/>
    </location>
</feature>
<reference evidence="2" key="1">
    <citation type="submission" date="2020-06" db="EMBL/GenBank/DDBJ databases">
        <title>Draft genome of Bugula neritina, a colonial animal packing powerful symbionts and potential medicines.</title>
        <authorList>
            <person name="Rayko M."/>
        </authorList>
    </citation>
    <scope>NUCLEOTIDE SEQUENCE [LARGE SCALE GENOMIC DNA]</scope>
    <source>
        <strain evidence="2">Kwan_BN1</strain>
    </source>
</reference>
<comment type="caution">
    <text evidence="2">The sequence shown here is derived from an EMBL/GenBank/DDBJ whole genome shotgun (WGS) entry which is preliminary data.</text>
</comment>
<accession>A0A7J7KB21</accession>
<dbReference type="AlphaFoldDB" id="A0A7J7KB21"/>
<dbReference type="EMBL" id="VXIV02001000">
    <property type="protein sequence ID" value="KAF6034766.1"/>
    <property type="molecule type" value="Genomic_DNA"/>
</dbReference>
<keyword evidence="1" id="KW-0812">Transmembrane</keyword>
<dbReference type="Proteomes" id="UP000593567">
    <property type="component" value="Unassembled WGS sequence"/>
</dbReference>
<dbReference type="PANTHER" id="PTHR40743">
    <property type="entry name" value="NUCLEOTIDE-DIPHOSPHO-SUGAR TRANSFERASE CONTAINING PROTEIN"/>
    <property type="match status" value="1"/>
</dbReference>
<keyword evidence="1" id="KW-1133">Transmembrane helix</keyword>
<dbReference type="PANTHER" id="PTHR40743:SF1">
    <property type="entry name" value="POSSIBLE GLYCOSYLTRANSFERASE"/>
    <property type="match status" value="1"/>
</dbReference>
<proteinExistence type="predicted"/>
<name>A0A7J7KB21_BUGNE</name>